<dbReference type="Gene3D" id="3.40.50.2000">
    <property type="entry name" value="Glycogen Phosphorylase B"/>
    <property type="match status" value="2"/>
</dbReference>
<dbReference type="EMBL" id="BAABBE010000010">
    <property type="protein sequence ID" value="GAA3648387.1"/>
    <property type="molecule type" value="Genomic_DNA"/>
</dbReference>
<keyword evidence="3" id="KW-1185">Reference proteome</keyword>
<dbReference type="InterPro" id="IPR050426">
    <property type="entry name" value="Glycosyltransferase_28"/>
</dbReference>
<evidence type="ECO:0000259" key="1">
    <source>
        <dbReference type="Pfam" id="PF06722"/>
    </source>
</evidence>
<dbReference type="RefSeq" id="WP_346131547.1">
    <property type="nucleotide sequence ID" value="NZ_BAABBE010000010.1"/>
</dbReference>
<protein>
    <submittedName>
        <fullName evidence="2">Glycosyltransferase</fullName>
    </submittedName>
</protein>
<reference evidence="3" key="1">
    <citation type="journal article" date="2019" name="Int. J. Syst. Evol. Microbiol.">
        <title>The Global Catalogue of Microorganisms (GCM) 10K type strain sequencing project: providing services to taxonomists for standard genome sequencing and annotation.</title>
        <authorList>
            <consortium name="The Broad Institute Genomics Platform"/>
            <consortium name="The Broad Institute Genome Sequencing Center for Infectious Disease"/>
            <person name="Wu L."/>
            <person name="Ma J."/>
        </authorList>
    </citation>
    <scope>NUCLEOTIDE SEQUENCE [LARGE SCALE GENOMIC DNA]</scope>
    <source>
        <strain evidence="3">JCM 17494</strain>
    </source>
</reference>
<dbReference type="PANTHER" id="PTHR48050">
    <property type="entry name" value="STEROL 3-BETA-GLUCOSYLTRANSFERASE"/>
    <property type="match status" value="1"/>
</dbReference>
<dbReference type="PANTHER" id="PTHR48050:SF13">
    <property type="entry name" value="STEROL 3-BETA-GLUCOSYLTRANSFERASE UGT80A2"/>
    <property type="match status" value="1"/>
</dbReference>
<proteinExistence type="predicted"/>
<dbReference type="CDD" id="cd03784">
    <property type="entry name" value="GT1_Gtf-like"/>
    <property type="match status" value="1"/>
</dbReference>
<feature type="domain" description="Erythromycin biosynthesis protein CIII-like C-terminal" evidence="1">
    <location>
        <begin position="224"/>
        <end position="365"/>
    </location>
</feature>
<evidence type="ECO:0000313" key="3">
    <source>
        <dbReference type="Proteomes" id="UP001500711"/>
    </source>
</evidence>
<evidence type="ECO:0000313" key="2">
    <source>
        <dbReference type="EMBL" id="GAA3648387.1"/>
    </source>
</evidence>
<comment type="caution">
    <text evidence="2">The sequence shown here is derived from an EMBL/GenBank/DDBJ whole genome shotgun (WGS) entry which is preliminary data.</text>
</comment>
<dbReference type="Proteomes" id="UP001500711">
    <property type="component" value="Unassembled WGS sequence"/>
</dbReference>
<name>A0ABP7B3T8_9PSEU</name>
<dbReference type="Pfam" id="PF06722">
    <property type="entry name" value="EryCIII-like_C"/>
    <property type="match status" value="1"/>
</dbReference>
<accession>A0ABP7B3T8</accession>
<dbReference type="SUPFAM" id="SSF53756">
    <property type="entry name" value="UDP-Glycosyltransferase/glycogen phosphorylase"/>
    <property type="match status" value="1"/>
</dbReference>
<dbReference type="InterPro" id="IPR002213">
    <property type="entry name" value="UDP_glucos_trans"/>
</dbReference>
<sequence>MRTLFSCRPAYGHLFPLIPLARAAKDAGHEVVFATGPSFLSAVRDLGFEAHASGISIGEAETEARSRHGDADVVTLMITMFGDVLPRATIADLTALLPRVRPDLVVYEMSDVGAAKAARDAGIPFVSHVIGRSMPPVITEAAYGQMTWMWDGDVPADLMLGDTVIDIWPDTVRDPVVAALPTVLRQRPAAFDLDVPMPELDSAKPLIYLTLGTVAFGATEVLRTTIDGLSRLEAEVLVALGPGDPAVLGEVPDSVRLAGFVPQAKVLQKAGLVVHHGGTGTVLGTLAAGLPQLVLPQGADQFVNADMLAEVGAGKKLVGEEITADAVAEAAGHLLVDPAARTVAARVRAEIAEMPEPAAVVQRLTGLV</sequence>
<dbReference type="InterPro" id="IPR010610">
    <property type="entry name" value="EryCIII-like_C"/>
</dbReference>
<organism evidence="2 3">
    <name type="scientific">Lentzea roselyniae</name>
    <dbReference type="NCBI Taxonomy" id="531940"/>
    <lineage>
        <taxon>Bacteria</taxon>
        <taxon>Bacillati</taxon>
        <taxon>Actinomycetota</taxon>
        <taxon>Actinomycetes</taxon>
        <taxon>Pseudonocardiales</taxon>
        <taxon>Pseudonocardiaceae</taxon>
        <taxon>Lentzea</taxon>
    </lineage>
</organism>
<gene>
    <name evidence="2" type="ORF">GCM10022267_38620</name>
</gene>